<dbReference type="InterPro" id="IPR027356">
    <property type="entry name" value="NPH3_dom"/>
</dbReference>
<name>A0A9R1P7F9_TRITD</name>
<dbReference type="PANTHER" id="PTHR32370">
    <property type="entry name" value="OS12G0117600 PROTEIN"/>
    <property type="match status" value="1"/>
</dbReference>
<evidence type="ECO:0000313" key="5">
    <source>
        <dbReference type="Proteomes" id="UP000324705"/>
    </source>
</evidence>
<evidence type="ECO:0000256" key="2">
    <source>
        <dbReference type="PROSITE-ProRule" id="PRU00982"/>
    </source>
</evidence>
<evidence type="ECO:0000313" key="4">
    <source>
        <dbReference type="EMBL" id="VAH38214.1"/>
    </source>
</evidence>
<proteinExistence type="inferred from homology"/>
<gene>
    <name evidence="4" type="ORF">TRITD_2Av1G279560</name>
</gene>
<evidence type="ECO:0000256" key="1">
    <source>
        <dbReference type="ARBA" id="ARBA00022786"/>
    </source>
</evidence>
<protein>
    <recommendedName>
        <fullName evidence="3">NPH3 domain-containing protein</fullName>
    </recommendedName>
</protein>
<comment type="similarity">
    <text evidence="2">Belongs to the NPH3 family.</text>
</comment>
<keyword evidence="1" id="KW-0833">Ubl conjugation pathway</keyword>
<dbReference type="EMBL" id="LT934113">
    <property type="protein sequence ID" value="VAH38214.1"/>
    <property type="molecule type" value="Genomic_DNA"/>
</dbReference>
<dbReference type="Gramene" id="TRITD2Av1G279560.1">
    <property type="protein sequence ID" value="TRITD2Av1G279560.1"/>
    <property type="gene ID" value="TRITD2Av1G279560"/>
</dbReference>
<evidence type="ECO:0000259" key="3">
    <source>
        <dbReference type="PROSITE" id="PS51649"/>
    </source>
</evidence>
<reference evidence="4 5" key="1">
    <citation type="submission" date="2017-09" db="EMBL/GenBank/DDBJ databases">
        <authorList>
            <consortium name="International Durum Wheat Genome Sequencing Consortium (IDWGSC)"/>
            <person name="Milanesi L."/>
        </authorList>
    </citation>
    <scope>NUCLEOTIDE SEQUENCE [LARGE SCALE GENOMIC DNA]</scope>
    <source>
        <strain evidence="5">cv. Svevo</strain>
    </source>
</reference>
<sequence>MLRTATVLHASAACRDALERRAGEQVEKAALEDLLIPNTSYSTDTLYDVDCMQRMLEQFLLSNTTAYADPLPEITADEAPPGELMPASTVAKLVDGYLAEVGTDANLKCSQFQQIVALVPDYARSLDDGLYRAIDIFIKVGIDLGESRYTSFPSIILARNRYSLEERIGAASFDNSPRDRTFNTYTFYEQ</sequence>
<keyword evidence="5" id="KW-1185">Reference proteome</keyword>
<dbReference type="AlphaFoldDB" id="A0A9R1P7F9"/>
<dbReference type="PROSITE" id="PS51649">
    <property type="entry name" value="NPH3"/>
    <property type="match status" value="1"/>
</dbReference>
<dbReference type="Proteomes" id="UP000324705">
    <property type="component" value="Chromosome 2A"/>
</dbReference>
<accession>A0A9R1P7F9</accession>
<feature type="domain" description="NPH3" evidence="3">
    <location>
        <begin position="1"/>
        <end position="190"/>
    </location>
</feature>
<dbReference type="Pfam" id="PF03000">
    <property type="entry name" value="NPH3"/>
    <property type="match status" value="1"/>
</dbReference>
<organism evidence="4 5">
    <name type="scientific">Triticum turgidum subsp. durum</name>
    <name type="common">Durum wheat</name>
    <name type="synonym">Triticum durum</name>
    <dbReference type="NCBI Taxonomy" id="4567"/>
    <lineage>
        <taxon>Eukaryota</taxon>
        <taxon>Viridiplantae</taxon>
        <taxon>Streptophyta</taxon>
        <taxon>Embryophyta</taxon>
        <taxon>Tracheophyta</taxon>
        <taxon>Spermatophyta</taxon>
        <taxon>Magnoliopsida</taxon>
        <taxon>Liliopsida</taxon>
        <taxon>Poales</taxon>
        <taxon>Poaceae</taxon>
        <taxon>BOP clade</taxon>
        <taxon>Pooideae</taxon>
        <taxon>Triticodae</taxon>
        <taxon>Triticeae</taxon>
        <taxon>Triticinae</taxon>
        <taxon>Triticum</taxon>
    </lineage>
</organism>
<dbReference type="InterPro" id="IPR043454">
    <property type="entry name" value="NPH3/RPT2-like"/>
</dbReference>